<dbReference type="InterPro" id="IPR021868">
    <property type="entry name" value="Alpha_2_Macroglob_MG3"/>
</dbReference>
<dbReference type="Pfam" id="PF17962">
    <property type="entry name" value="bMG6"/>
    <property type="match status" value="1"/>
</dbReference>
<dbReference type="Pfam" id="PF21142">
    <property type="entry name" value="A2M_bMG2"/>
    <property type="match status" value="1"/>
</dbReference>
<dbReference type="Gene3D" id="2.60.40.1930">
    <property type="match status" value="1"/>
</dbReference>
<evidence type="ECO:0008006" key="8">
    <source>
        <dbReference type="Google" id="ProtNLM"/>
    </source>
</evidence>
<dbReference type="InterPro" id="IPR011625">
    <property type="entry name" value="A2M_N_BRD"/>
</dbReference>
<dbReference type="InterPro" id="IPR051802">
    <property type="entry name" value="YfhM-like"/>
</dbReference>
<dbReference type="Pfam" id="PF07703">
    <property type="entry name" value="A2M_BRD"/>
    <property type="match status" value="1"/>
</dbReference>
<dbReference type="Pfam" id="PF00207">
    <property type="entry name" value="A2M"/>
    <property type="match status" value="1"/>
</dbReference>
<evidence type="ECO:0000256" key="2">
    <source>
        <dbReference type="ARBA" id="ARBA00022729"/>
    </source>
</evidence>
<dbReference type="PIRSF" id="PIRSF038980">
    <property type="entry name" value="A2M_bac"/>
    <property type="match status" value="1"/>
</dbReference>
<dbReference type="GO" id="GO:0004866">
    <property type="term" value="F:endopeptidase inhibitor activity"/>
    <property type="evidence" value="ECO:0007669"/>
    <property type="project" value="InterPro"/>
</dbReference>
<dbReference type="InterPro" id="IPR047565">
    <property type="entry name" value="Alpha-macroglob_thiol-ester_cl"/>
</dbReference>
<reference evidence="6 7" key="1">
    <citation type="submission" date="2018-10" db="EMBL/GenBank/DDBJ databases">
        <title>Genomic Encyclopedia of Type Strains, Phase IV (KMG-IV): sequencing the most valuable type-strain genomes for metagenomic binning, comparative biology and taxonomic classification.</title>
        <authorList>
            <person name="Goeker M."/>
        </authorList>
    </citation>
    <scope>NUCLEOTIDE SEQUENCE [LARGE SCALE GENOMIC DNA]</scope>
    <source>
        <strain evidence="6 7">DSM 4734</strain>
    </source>
</reference>
<name>A0A495D247_9PROT</name>
<dbReference type="PROSITE" id="PS51257">
    <property type="entry name" value="PROKAR_LIPOPROTEIN"/>
    <property type="match status" value="1"/>
</dbReference>
<dbReference type="InterPro" id="IPR049120">
    <property type="entry name" value="A2M_bMG2"/>
</dbReference>
<proteinExistence type="inferred from homology"/>
<dbReference type="PANTHER" id="PTHR40094:SF1">
    <property type="entry name" value="UBIQUITIN DOMAIN-CONTAINING PROTEIN"/>
    <property type="match status" value="1"/>
</dbReference>
<dbReference type="OrthoDB" id="9767116at2"/>
<dbReference type="InterPro" id="IPR001599">
    <property type="entry name" value="Macroglobln_a2"/>
</dbReference>
<dbReference type="SMART" id="SM01359">
    <property type="entry name" value="A2M_N_2"/>
    <property type="match status" value="1"/>
</dbReference>
<dbReference type="InterPro" id="IPR041203">
    <property type="entry name" value="Bact_A2M_MG5"/>
</dbReference>
<dbReference type="SMART" id="SM01360">
    <property type="entry name" value="A2M"/>
    <property type="match status" value="1"/>
</dbReference>
<evidence type="ECO:0000313" key="6">
    <source>
        <dbReference type="EMBL" id="RKQ95605.1"/>
    </source>
</evidence>
<dbReference type="PANTHER" id="PTHR40094">
    <property type="entry name" value="ALPHA-2-MACROGLOBULIN HOMOLOG"/>
    <property type="match status" value="1"/>
</dbReference>
<feature type="domain" description="Alpha-2-macroglobulin" evidence="5">
    <location>
        <begin position="946"/>
        <end position="1035"/>
    </location>
</feature>
<protein>
    <recommendedName>
        <fullName evidence="8">Alpha-2-macroglobulin domain protein</fullName>
    </recommendedName>
</protein>
<dbReference type="Pfam" id="PF01835">
    <property type="entry name" value="MG2"/>
    <property type="match status" value="1"/>
</dbReference>
<sequence length="1620" mass="172879">MAQRSVIWLAGLLAMALGACSGGSDEAATGPALETRDATAPRAAETTPGQFAFLRYSVDVDGDAPNLCLGFTHPLDPAVDYASYVSVTPARPIALDADGQTLCVGGLGFGDGQSLTLRAGLPAANGDGLLVDETVDVDFGDRPAYVGIAGDGVILPRLDADGLAIETVNVDSVAIVLRRINDRALAFRSITSGANVAAGDYYWSEQDEDPDAVGEIIWHGEMDTAGLLNTPVSTIFPIAEAIGTLSPGAYHISVVDAAEAEDDYRTPAQATRWLVITDLALTAYRGAEGVDFMVRSLQTARPVADVRVELVARSNEVLASVTTDASGRARFDGPLTRGEGAMAPRLLTAYGPDNDFAVLDFQRNPVDLSGLDTSGRQRPEGADGFVYLDRGIYRPGEAVQVSALIRDAEARAISDRPVDLTVFGPNGIEAANVRFPAAADAGGVTWTWDIPRTAARGEWRIVAEMDGYGRVGQARFSVEDFVPQRVALTLDGDDETPIRAGETRDIEANVRFLYGAPGAGLVVEGRVRVEADPSPFSDYADFRFGRSDEPFREFTDDLPDTVADGAGQAVQTIALGAAGRDASQPLRLRAVISAIEPGGRPVADDVRIPYRPADLYLGLRPQFDGRAERNRETAIDVVALDPAGAAQAVPLDWQLVRIDWQYDWYRVDNGRWQWRRTREVIPIEQGVITTAAAGPASIDIRALDWGSYRLVVTDAVSGQGASTDFWVGWGSTAQSGSEAPDRVALSTPDTATAVGDQVTLSLLPPYAGEAEIVIASDHVIETRSITIPQEGAELSFRVTEEWGAGAYAMVSLFTPRHPVDQPAPRRAVGIAYLPVDMGNRTFELALDVPDRIHPRQTLDLGITLDGPVREGAFVTVAAVDEGILALTRFASPDPVDWFFGQAALDVALYDDYGRLLDPNQGAAAAVRSGGDQIGGAGLTVVPTRTVALFSGPISVGRNGRTTVSLDIPDFNGELRLMAVAWSASAVGGLSQPVTVRDDVPAELILPRFLAPGDVSTATLTIDNVDGAAGDYQTTVSATGAVSASAGDRLSLQQGERADRRYPLTGADAGIGAVGLAVAGPDAFAVSRDYPIEVRSAWLPSSTVTRGRLLPGENWTLSAEALAAYLPGNSAVSLSFSPTPLDEAALLRSLSRYPYGCTEQITSRVMPLLLADPLAGAAGIGGMDGSRAIIQEAIATLLNRQANDGAIGLWRIGDRQSRPWIGAYAVDFLARAKAAGYTVPDAALDRAYAVLEHIAAQESWRASGYDTSIYSWRGQTDTAERLSDRSAAYALYVLARAGRVDRSRLRYMHDERLDRIDSPLARAQLGAALHLIGDRARSRSAFDAAEAALGYENRGDWYQSARRDLAGVVAYAAEAGDAERIARLAERVVAELPEPSRLSTQEKAFLLMAAQGLSGGADALSIDSVLTAENPARPVYQLTPDMLDAPLDFLAAGDGPVWVTQLARGETREAPGEAAEGLSVQKRVLALDGSTVDLENLVQGDRLMIDITVSPHEQRLIPAILVDLLPPGFEIEAEIAPSDAGARGPYRWLGEVFSPSMSEIRDDRYAAAMDLTHRRPRRLAYIVRAVTPGEYTLPGAVVEDMYRSDVFARSETRRIVIAPRD</sequence>
<comment type="similarity">
    <text evidence="1">Belongs to the protease inhibitor I39 (alpha-2-macroglobulin) family. Bacterial alpha-2-macroglobulin subfamily.</text>
</comment>
<dbReference type="Gene3D" id="1.50.10.20">
    <property type="match status" value="1"/>
</dbReference>
<dbReference type="Proteomes" id="UP000273675">
    <property type="component" value="Unassembled WGS sequence"/>
</dbReference>
<dbReference type="EMBL" id="RBIM01000006">
    <property type="protein sequence ID" value="RKQ95605.1"/>
    <property type="molecule type" value="Genomic_DNA"/>
</dbReference>
<dbReference type="RefSeq" id="WP_121212087.1">
    <property type="nucleotide sequence ID" value="NZ_RBIM01000006.1"/>
</dbReference>
<evidence type="ECO:0000256" key="1">
    <source>
        <dbReference type="ARBA" id="ARBA00010556"/>
    </source>
</evidence>
<accession>A0A495D247</accession>
<keyword evidence="2 3" id="KW-0732">Signal</keyword>
<dbReference type="Pfam" id="PF17972">
    <property type="entry name" value="bMG5"/>
    <property type="match status" value="1"/>
</dbReference>
<dbReference type="InterPro" id="IPR041462">
    <property type="entry name" value="Bact_A2M_MG6"/>
</dbReference>
<evidence type="ECO:0000259" key="5">
    <source>
        <dbReference type="SMART" id="SM01360"/>
    </source>
</evidence>
<feature type="domain" description="Alpha-2-macroglobulin bait region" evidence="4">
    <location>
        <begin position="743"/>
        <end position="886"/>
    </location>
</feature>
<evidence type="ECO:0000313" key="7">
    <source>
        <dbReference type="Proteomes" id="UP000273675"/>
    </source>
</evidence>
<dbReference type="InterPro" id="IPR026284">
    <property type="entry name" value="A2MG_proteobact"/>
</dbReference>
<feature type="signal peptide" evidence="3">
    <location>
        <begin position="1"/>
        <end position="21"/>
    </location>
</feature>
<dbReference type="Pfam" id="PF17973">
    <property type="entry name" value="bMG10"/>
    <property type="match status" value="1"/>
</dbReference>
<evidence type="ECO:0000256" key="3">
    <source>
        <dbReference type="SAM" id="SignalP"/>
    </source>
</evidence>
<dbReference type="InterPro" id="IPR002890">
    <property type="entry name" value="MG2"/>
</dbReference>
<dbReference type="SUPFAM" id="SSF48239">
    <property type="entry name" value="Terpenoid cyclases/Protein prenyltransferases"/>
    <property type="match status" value="1"/>
</dbReference>
<dbReference type="InterPro" id="IPR008930">
    <property type="entry name" value="Terpenoid_cyclase/PrenylTrfase"/>
</dbReference>
<gene>
    <name evidence="6" type="ORF">C7435_2708</name>
</gene>
<dbReference type="CDD" id="cd02891">
    <property type="entry name" value="A2M_like"/>
    <property type="match status" value="1"/>
</dbReference>
<organism evidence="6 7">
    <name type="scientific">Maricaulis maris</name>
    <dbReference type="NCBI Taxonomy" id="74318"/>
    <lineage>
        <taxon>Bacteria</taxon>
        <taxon>Pseudomonadati</taxon>
        <taxon>Pseudomonadota</taxon>
        <taxon>Alphaproteobacteria</taxon>
        <taxon>Maricaulales</taxon>
        <taxon>Maricaulaceae</taxon>
        <taxon>Maricaulis</taxon>
    </lineage>
</organism>
<dbReference type="InterPro" id="IPR041246">
    <property type="entry name" value="Bact_MG10"/>
</dbReference>
<dbReference type="SMART" id="SM01419">
    <property type="entry name" value="Thiol-ester_cl"/>
    <property type="match status" value="1"/>
</dbReference>
<comment type="caution">
    <text evidence="6">The sequence shown here is derived from an EMBL/GenBank/DDBJ whole genome shotgun (WGS) entry which is preliminary data.</text>
</comment>
<feature type="chain" id="PRO_5019724452" description="Alpha-2-macroglobulin domain protein" evidence="3">
    <location>
        <begin position="22"/>
        <end position="1620"/>
    </location>
</feature>
<evidence type="ECO:0000259" key="4">
    <source>
        <dbReference type="SMART" id="SM01359"/>
    </source>
</evidence>
<dbReference type="Pfam" id="PF11974">
    <property type="entry name" value="bMG3"/>
    <property type="match status" value="1"/>
</dbReference>